<accession>A0A8I2YYP1</accession>
<dbReference type="GO" id="GO:0019239">
    <property type="term" value="F:deaminase activity"/>
    <property type="evidence" value="ECO:0007669"/>
    <property type="project" value="TreeGrafter"/>
</dbReference>
<dbReference type="InterPro" id="IPR035959">
    <property type="entry name" value="RutC-like_sf"/>
</dbReference>
<dbReference type="PANTHER" id="PTHR11803:SF12">
    <property type="entry name" value="TRANSLATION INITIATION INHIBITOR"/>
    <property type="match status" value="1"/>
</dbReference>
<protein>
    <submittedName>
        <fullName evidence="2">Endoribonuclease L-PSP</fullName>
    </submittedName>
</protein>
<organism evidence="2 3">
    <name type="scientific">Boletus reticuloceps</name>
    <dbReference type="NCBI Taxonomy" id="495285"/>
    <lineage>
        <taxon>Eukaryota</taxon>
        <taxon>Fungi</taxon>
        <taxon>Dikarya</taxon>
        <taxon>Basidiomycota</taxon>
        <taxon>Agaricomycotina</taxon>
        <taxon>Agaricomycetes</taxon>
        <taxon>Agaricomycetidae</taxon>
        <taxon>Boletales</taxon>
        <taxon>Boletineae</taxon>
        <taxon>Boletaceae</taxon>
        <taxon>Boletoideae</taxon>
        <taxon>Boletus</taxon>
    </lineage>
</organism>
<dbReference type="Proteomes" id="UP000683000">
    <property type="component" value="Unassembled WGS sequence"/>
</dbReference>
<name>A0A8I2YYP1_9AGAM</name>
<gene>
    <name evidence="2" type="ORF">JVT61DRAFT_5543</name>
</gene>
<dbReference type="GO" id="GO:0005829">
    <property type="term" value="C:cytosol"/>
    <property type="evidence" value="ECO:0007669"/>
    <property type="project" value="TreeGrafter"/>
</dbReference>
<reference evidence="2" key="1">
    <citation type="submission" date="2021-03" db="EMBL/GenBank/DDBJ databases">
        <title>Evolutionary innovations through gain and loss of genes in the ectomycorrhizal Boletales.</title>
        <authorList>
            <person name="Wu G."/>
            <person name="Miyauchi S."/>
            <person name="Morin E."/>
            <person name="Yang Z.-L."/>
            <person name="Xu J."/>
            <person name="Martin F.M."/>
        </authorList>
    </citation>
    <scope>NUCLEOTIDE SEQUENCE</scope>
    <source>
        <strain evidence="2">BR01</strain>
    </source>
</reference>
<comment type="caution">
    <text evidence="2">The sequence shown here is derived from an EMBL/GenBank/DDBJ whole genome shotgun (WGS) entry which is preliminary data.</text>
</comment>
<dbReference type="Gene3D" id="3.30.1330.40">
    <property type="entry name" value="RutC-like"/>
    <property type="match status" value="1"/>
</dbReference>
<evidence type="ECO:0000313" key="2">
    <source>
        <dbReference type="EMBL" id="KAG6381145.1"/>
    </source>
</evidence>
<dbReference type="CDD" id="cd00448">
    <property type="entry name" value="YjgF_YER057c_UK114_family"/>
    <property type="match status" value="1"/>
</dbReference>
<dbReference type="NCBIfam" id="TIGR00004">
    <property type="entry name" value="Rid family detoxifying hydrolase"/>
    <property type="match status" value="1"/>
</dbReference>
<dbReference type="EMBL" id="JAGFBS010000002">
    <property type="protein sequence ID" value="KAG6381145.1"/>
    <property type="molecule type" value="Genomic_DNA"/>
</dbReference>
<comment type="similarity">
    <text evidence="1">Belongs to the RutC family.</text>
</comment>
<keyword evidence="3" id="KW-1185">Reference proteome</keyword>
<proteinExistence type="inferred from homology"/>
<dbReference type="GO" id="GO:0005739">
    <property type="term" value="C:mitochondrion"/>
    <property type="evidence" value="ECO:0007669"/>
    <property type="project" value="TreeGrafter"/>
</dbReference>
<dbReference type="SUPFAM" id="SSF55298">
    <property type="entry name" value="YjgF-like"/>
    <property type="match status" value="1"/>
</dbReference>
<sequence length="127" mass="14015">MASIQKINSPERPQKPIYSHAVKVTGPGLIFLSGQVPVDKEGNPVPGDVQAHTKQCLSNLTDVLKVANSSWDKVVKVNIYLKNMDDFDRVNETYIQFVPEPRPARTCIQAGRLPNDFDVEIEAIAAA</sequence>
<evidence type="ECO:0000313" key="3">
    <source>
        <dbReference type="Proteomes" id="UP000683000"/>
    </source>
</evidence>
<dbReference type="AlphaFoldDB" id="A0A8I2YYP1"/>
<dbReference type="InterPro" id="IPR006056">
    <property type="entry name" value="RidA"/>
</dbReference>
<dbReference type="InterPro" id="IPR006175">
    <property type="entry name" value="YjgF/YER057c/UK114"/>
</dbReference>
<evidence type="ECO:0000256" key="1">
    <source>
        <dbReference type="ARBA" id="ARBA00010552"/>
    </source>
</evidence>
<dbReference type="FunFam" id="3.30.1330.40:FF:000001">
    <property type="entry name" value="L-PSP family endoribonuclease"/>
    <property type="match status" value="1"/>
</dbReference>
<dbReference type="OrthoDB" id="309640at2759"/>
<dbReference type="Pfam" id="PF01042">
    <property type="entry name" value="Ribonuc_L-PSP"/>
    <property type="match status" value="1"/>
</dbReference>
<dbReference type="PANTHER" id="PTHR11803">
    <property type="entry name" value="2-IMINOBUTANOATE/2-IMINOPROPANOATE DEAMINASE RIDA"/>
    <property type="match status" value="1"/>
</dbReference>